<dbReference type="FunFam" id="1.10.510.10:FF:000624">
    <property type="entry name" value="Mitogen-activated protein kinase"/>
    <property type="match status" value="1"/>
</dbReference>
<comment type="similarity">
    <text evidence="2">Belongs to the protein kinase superfamily. CMGC Ser/Thr protein kinase family. MAP kinase subfamily.</text>
</comment>
<evidence type="ECO:0000256" key="5">
    <source>
        <dbReference type="ARBA" id="ARBA00022553"/>
    </source>
</evidence>
<comment type="caution">
    <text evidence="14">The sequence shown here is derived from an EMBL/GenBank/DDBJ whole genome shotgun (WGS) entry which is preliminary data.</text>
</comment>
<dbReference type="Proteomes" id="UP001367676">
    <property type="component" value="Unassembled WGS sequence"/>
</dbReference>
<dbReference type="CDD" id="cd07851">
    <property type="entry name" value="STKc_p38"/>
    <property type="match status" value="1"/>
</dbReference>
<dbReference type="GO" id="GO:0005524">
    <property type="term" value="F:ATP binding"/>
    <property type="evidence" value="ECO:0007669"/>
    <property type="project" value="UniProtKB-UniRule"/>
</dbReference>
<evidence type="ECO:0000256" key="6">
    <source>
        <dbReference type="ARBA" id="ARBA00022679"/>
    </source>
</evidence>
<organism evidence="14 15">
    <name type="scientific">Parthenolecanium corni</name>
    <dbReference type="NCBI Taxonomy" id="536013"/>
    <lineage>
        <taxon>Eukaryota</taxon>
        <taxon>Metazoa</taxon>
        <taxon>Ecdysozoa</taxon>
        <taxon>Arthropoda</taxon>
        <taxon>Hexapoda</taxon>
        <taxon>Insecta</taxon>
        <taxon>Pterygota</taxon>
        <taxon>Neoptera</taxon>
        <taxon>Paraneoptera</taxon>
        <taxon>Hemiptera</taxon>
        <taxon>Sternorrhyncha</taxon>
        <taxon>Coccoidea</taxon>
        <taxon>Coccidae</taxon>
        <taxon>Parthenolecanium</taxon>
    </lineage>
</organism>
<evidence type="ECO:0000256" key="11">
    <source>
        <dbReference type="ARBA" id="ARBA00048312"/>
    </source>
</evidence>
<protein>
    <recommendedName>
        <fullName evidence="3">mitogen-activated protein kinase</fullName>
        <ecNumber evidence="3">2.7.11.24</ecNumber>
    </recommendedName>
</protein>
<dbReference type="Pfam" id="PF00069">
    <property type="entry name" value="Pkinase"/>
    <property type="match status" value="1"/>
</dbReference>
<evidence type="ECO:0000256" key="10">
    <source>
        <dbReference type="ARBA" id="ARBA00047592"/>
    </source>
</evidence>
<dbReference type="PROSITE" id="PS01351">
    <property type="entry name" value="MAPK"/>
    <property type="match status" value="1"/>
</dbReference>
<dbReference type="PROSITE" id="PS50011">
    <property type="entry name" value="PROTEIN_KINASE_DOM"/>
    <property type="match status" value="1"/>
</dbReference>
<dbReference type="FunFam" id="3.30.200.20:FF:000769">
    <property type="entry name" value="Mitogen-activated protein kinase 14"/>
    <property type="match status" value="1"/>
</dbReference>
<evidence type="ECO:0000256" key="9">
    <source>
        <dbReference type="ARBA" id="ARBA00022840"/>
    </source>
</evidence>
<sequence length="386" mass="44382">MTVFYRVEILRTEWVVPERYQQLSAVGSGAYGQVCSAFDQKTGKKVAIKKLARPFQSAVHAKRTYRELRMLKHMNHENVIGLLDVFHPSTSLEDFNQLYLVTHLMGADLNSIIRTQSLSDEHVQFLVYQILRGLKYIHSAGIIHRDLKPSNIAVNEDCELKILDFGLARPTENEMTGYVATRWYRAPEIMLNWMHYNQTVDIWSVGCIMAELLTGRTLFPGTDHIHQLNLILEKLGTPSEEFLSKISSESHSLTALIDIDHLNRVLWVCGTPSEEYINKITSEEAKNYIRALPPLKKKDLKELFKSANPSAIELLELMLELDSDKRITAEKALAHPYLEKYADPSDEPISPPYDQSFEKMELPVESWKELVYKEVQNFQPHVILIE</sequence>
<keyword evidence="15" id="KW-1185">Reference proteome</keyword>
<evidence type="ECO:0000256" key="2">
    <source>
        <dbReference type="ARBA" id="ARBA00008832"/>
    </source>
</evidence>
<evidence type="ECO:0000313" key="15">
    <source>
        <dbReference type="Proteomes" id="UP001367676"/>
    </source>
</evidence>
<accession>A0AAN9T2Z0</accession>
<dbReference type="Gene3D" id="1.10.510.10">
    <property type="entry name" value="Transferase(Phosphotransferase) domain 1"/>
    <property type="match status" value="2"/>
</dbReference>
<dbReference type="InterPro" id="IPR011009">
    <property type="entry name" value="Kinase-like_dom_sf"/>
</dbReference>
<evidence type="ECO:0000256" key="3">
    <source>
        <dbReference type="ARBA" id="ARBA00012411"/>
    </source>
</evidence>
<dbReference type="PRINTS" id="PR01772">
    <property type="entry name" value="JNKMAPKINASE"/>
</dbReference>
<dbReference type="PANTHER" id="PTHR24055">
    <property type="entry name" value="MITOGEN-ACTIVATED PROTEIN KINASE"/>
    <property type="match status" value="1"/>
</dbReference>
<keyword evidence="8" id="KW-0418">Kinase</keyword>
<dbReference type="Gene3D" id="3.30.200.20">
    <property type="entry name" value="Phosphorylase Kinase, domain 1"/>
    <property type="match status" value="1"/>
</dbReference>
<dbReference type="InterPro" id="IPR050117">
    <property type="entry name" value="MAPK"/>
</dbReference>
<evidence type="ECO:0000256" key="12">
    <source>
        <dbReference type="PROSITE-ProRule" id="PRU10141"/>
    </source>
</evidence>
<comment type="catalytic activity">
    <reaction evidence="11">
        <text>L-seryl-[protein] + ATP = O-phospho-L-seryl-[protein] + ADP + H(+)</text>
        <dbReference type="Rhea" id="RHEA:17989"/>
        <dbReference type="Rhea" id="RHEA-COMP:9863"/>
        <dbReference type="Rhea" id="RHEA-COMP:11604"/>
        <dbReference type="ChEBI" id="CHEBI:15378"/>
        <dbReference type="ChEBI" id="CHEBI:29999"/>
        <dbReference type="ChEBI" id="CHEBI:30616"/>
        <dbReference type="ChEBI" id="CHEBI:83421"/>
        <dbReference type="ChEBI" id="CHEBI:456216"/>
        <dbReference type="EC" id="2.7.11.24"/>
    </reaction>
</comment>
<dbReference type="PROSITE" id="PS00107">
    <property type="entry name" value="PROTEIN_KINASE_ATP"/>
    <property type="match status" value="1"/>
</dbReference>
<evidence type="ECO:0000259" key="13">
    <source>
        <dbReference type="PROSITE" id="PS50011"/>
    </source>
</evidence>
<dbReference type="EC" id="2.7.11.24" evidence="3"/>
<name>A0AAN9T2Z0_9HEMI</name>
<evidence type="ECO:0000256" key="8">
    <source>
        <dbReference type="ARBA" id="ARBA00022777"/>
    </source>
</evidence>
<keyword evidence="7 12" id="KW-0547">Nucleotide-binding</keyword>
<dbReference type="InterPro" id="IPR017441">
    <property type="entry name" value="Protein_kinase_ATP_BS"/>
</dbReference>
<keyword evidence="4" id="KW-0723">Serine/threonine-protein kinase</keyword>
<gene>
    <name evidence="14" type="ORF">V9T40_014251</name>
</gene>
<dbReference type="InterPro" id="IPR003527">
    <property type="entry name" value="MAP_kinase_CS"/>
</dbReference>
<reference evidence="14 15" key="1">
    <citation type="submission" date="2024-03" db="EMBL/GenBank/DDBJ databases">
        <title>Adaptation during the transition from Ophiocordyceps entomopathogen to insect associate is accompanied by gene loss and intensified selection.</title>
        <authorList>
            <person name="Ward C.M."/>
            <person name="Onetto C.A."/>
            <person name="Borneman A.R."/>
        </authorList>
    </citation>
    <scope>NUCLEOTIDE SEQUENCE [LARGE SCALE GENOMIC DNA]</scope>
    <source>
        <strain evidence="14">AWRI1</strain>
        <tissue evidence="14">Single Adult Female</tissue>
    </source>
</reference>
<dbReference type="GO" id="GO:0004707">
    <property type="term" value="F:MAP kinase activity"/>
    <property type="evidence" value="ECO:0007669"/>
    <property type="project" value="UniProtKB-EC"/>
</dbReference>
<evidence type="ECO:0000256" key="7">
    <source>
        <dbReference type="ARBA" id="ARBA00022741"/>
    </source>
</evidence>
<comment type="catalytic activity">
    <reaction evidence="10">
        <text>L-threonyl-[protein] + ATP = O-phospho-L-threonyl-[protein] + ADP + H(+)</text>
        <dbReference type="Rhea" id="RHEA:46608"/>
        <dbReference type="Rhea" id="RHEA-COMP:11060"/>
        <dbReference type="Rhea" id="RHEA-COMP:11605"/>
        <dbReference type="ChEBI" id="CHEBI:15378"/>
        <dbReference type="ChEBI" id="CHEBI:30013"/>
        <dbReference type="ChEBI" id="CHEBI:30616"/>
        <dbReference type="ChEBI" id="CHEBI:61977"/>
        <dbReference type="ChEBI" id="CHEBI:456216"/>
        <dbReference type="EC" id="2.7.11.24"/>
    </reaction>
</comment>
<proteinExistence type="inferred from homology"/>
<dbReference type="GO" id="GO:0006970">
    <property type="term" value="P:response to osmotic stress"/>
    <property type="evidence" value="ECO:0007669"/>
    <property type="project" value="UniProtKB-ARBA"/>
</dbReference>
<evidence type="ECO:0000313" key="14">
    <source>
        <dbReference type="EMBL" id="KAK7571779.1"/>
    </source>
</evidence>
<dbReference type="SMART" id="SM00220">
    <property type="entry name" value="S_TKc"/>
    <property type="match status" value="1"/>
</dbReference>
<keyword evidence="5" id="KW-0597">Phosphoprotein</keyword>
<feature type="binding site" evidence="12">
    <location>
        <position position="50"/>
    </location>
    <ligand>
        <name>ATP</name>
        <dbReference type="ChEBI" id="CHEBI:30616"/>
    </ligand>
</feature>
<keyword evidence="6" id="KW-0808">Transferase</keyword>
<keyword evidence="9 12" id="KW-0067">ATP-binding</keyword>
<evidence type="ECO:0000256" key="4">
    <source>
        <dbReference type="ARBA" id="ARBA00022527"/>
    </source>
</evidence>
<comment type="cofactor">
    <cofactor evidence="1">
        <name>Mg(2+)</name>
        <dbReference type="ChEBI" id="CHEBI:18420"/>
    </cofactor>
</comment>
<dbReference type="AlphaFoldDB" id="A0AAN9T2Z0"/>
<dbReference type="InterPro" id="IPR008351">
    <property type="entry name" value="MAPK_JNK"/>
</dbReference>
<dbReference type="SUPFAM" id="SSF56112">
    <property type="entry name" value="Protein kinase-like (PK-like)"/>
    <property type="match status" value="1"/>
</dbReference>
<dbReference type="EMBL" id="JBBCAQ010000038">
    <property type="protein sequence ID" value="KAK7571779.1"/>
    <property type="molecule type" value="Genomic_DNA"/>
</dbReference>
<dbReference type="InterPro" id="IPR000719">
    <property type="entry name" value="Prot_kinase_dom"/>
</dbReference>
<evidence type="ECO:0000256" key="1">
    <source>
        <dbReference type="ARBA" id="ARBA00001946"/>
    </source>
</evidence>
<feature type="domain" description="Protein kinase" evidence="13">
    <location>
        <begin position="20"/>
        <end position="338"/>
    </location>
</feature>